<organism evidence="2 3">
    <name type="scientific">Trypanosoma conorhini</name>
    <dbReference type="NCBI Taxonomy" id="83891"/>
    <lineage>
        <taxon>Eukaryota</taxon>
        <taxon>Discoba</taxon>
        <taxon>Euglenozoa</taxon>
        <taxon>Kinetoplastea</taxon>
        <taxon>Metakinetoplastina</taxon>
        <taxon>Trypanosomatida</taxon>
        <taxon>Trypanosomatidae</taxon>
        <taxon>Trypanosoma</taxon>
    </lineage>
</organism>
<evidence type="ECO:0000313" key="2">
    <source>
        <dbReference type="EMBL" id="RNF16883.1"/>
    </source>
</evidence>
<reference evidence="2 3" key="1">
    <citation type="journal article" date="2018" name="BMC Genomics">
        <title>Genomic comparison of Trypanosoma conorhini and Trypanosoma rangeli to Trypanosoma cruzi strains of high and low virulence.</title>
        <authorList>
            <person name="Bradwell K.R."/>
            <person name="Koparde V.N."/>
            <person name="Matveyev A.V."/>
            <person name="Serrano M.G."/>
            <person name="Alves J.M."/>
            <person name="Parikh H."/>
            <person name="Huang B."/>
            <person name="Lee V."/>
            <person name="Espinosa-Alvarez O."/>
            <person name="Ortiz P.A."/>
            <person name="Costa-Martins A.G."/>
            <person name="Teixeira M.M."/>
            <person name="Buck G.A."/>
        </authorList>
    </citation>
    <scope>NUCLEOTIDE SEQUENCE [LARGE SCALE GENOMIC DNA]</scope>
    <source>
        <strain evidence="2 3">025E</strain>
    </source>
</reference>
<comment type="caution">
    <text evidence="2">The sequence shown here is derived from an EMBL/GenBank/DDBJ whole genome shotgun (WGS) entry which is preliminary data.</text>
</comment>
<dbReference type="Pfam" id="PF19224">
    <property type="entry name" value="pATOM36"/>
    <property type="match status" value="1"/>
</dbReference>
<proteinExistence type="predicted"/>
<gene>
    <name evidence="2" type="ORF">Tco025E_05008</name>
</gene>
<dbReference type="OrthoDB" id="271982at2759"/>
<protein>
    <submittedName>
        <fullName evidence="2">Uncharacterized protein</fullName>
    </submittedName>
</protein>
<dbReference type="Proteomes" id="UP000284403">
    <property type="component" value="Unassembled WGS sequence"/>
</dbReference>
<dbReference type="AlphaFoldDB" id="A0A3R7KX37"/>
<feature type="region of interest" description="Disordered" evidence="1">
    <location>
        <begin position="271"/>
        <end position="312"/>
    </location>
</feature>
<dbReference type="InterPro" id="IPR043645">
    <property type="entry name" value="pATOM36"/>
</dbReference>
<evidence type="ECO:0000256" key="1">
    <source>
        <dbReference type="SAM" id="MobiDB-lite"/>
    </source>
</evidence>
<dbReference type="EMBL" id="MKKU01000280">
    <property type="protein sequence ID" value="RNF16883.1"/>
    <property type="molecule type" value="Genomic_DNA"/>
</dbReference>
<dbReference type="GeneID" id="40318619"/>
<sequence length="312" mass="33519">MTVAAAPPVLVGRDYVLAPKGRVFPHHGFTSRSIVRKRFAENTTPLALSVGLVLPTMMEIHMRLDECVVEGADMPLSKVLKIVGEAGKLHFLTFADAIARVAVQTGFACVLIRSNTAYSNTVVFLWDVYPKMHQHYVAEVVQFLRLPPFFSKLVGPRPSPSELGTYNAPISALAAAEDCMKRSTLQLLSDLVVDAAECCIGRVCAWSPSKATSGFLARSAMRLTLGVFKVCGTAAGRAAAGARGEYWGEIAGLSLAPVAFAQFVVAMRTTRRRRASGTRPSERTRSSSGGGRSKERGASRGSGRRPVPQNPA</sequence>
<name>A0A3R7KX37_9TRYP</name>
<dbReference type="RefSeq" id="XP_029227961.1">
    <property type="nucleotide sequence ID" value="XM_029371912.1"/>
</dbReference>
<accession>A0A3R7KX37</accession>
<keyword evidence="3" id="KW-1185">Reference proteome</keyword>
<evidence type="ECO:0000313" key="3">
    <source>
        <dbReference type="Proteomes" id="UP000284403"/>
    </source>
</evidence>